<dbReference type="Pfam" id="PF00480">
    <property type="entry name" value="ROK"/>
    <property type="match status" value="1"/>
</dbReference>
<dbReference type="InterPro" id="IPR036390">
    <property type="entry name" value="WH_DNA-bd_sf"/>
</dbReference>
<comment type="caution">
    <text evidence="3">The sequence shown here is derived from an EMBL/GenBank/DDBJ whole genome shotgun (WGS) entry which is preliminary data.</text>
</comment>
<dbReference type="SUPFAM" id="SSF46785">
    <property type="entry name" value="Winged helix' DNA-binding domain"/>
    <property type="match status" value="1"/>
</dbReference>
<dbReference type="RefSeq" id="WP_397085487.1">
    <property type="nucleotide sequence ID" value="NZ_JBITGY010000007.1"/>
</dbReference>
<gene>
    <name evidence="3" type="ORF">ACIBG2_27475</name>
</gene>
<proteinExistence type="inferred from homology"/>
<dbReference type="InterPro" id="IPR043129">
    <property type="entry name" value="ATPase_NBD"/>
</dbReference>
<evidence type="ECO:0000313" key="4">
    <source>
        <dbReference type="Proteomes" id="UP001612741"/>
    </source>
</evidence>
<reference evidence="3 4" key="1">
    <citation type="submission" date="2024-10" db="EMBL/GenBank/DDBJ databases">
        <title>The Natural Products Discovery Center: Release of the First 8490 Sequenced Strains for Exploring Actinobacteria Biosynthetic Diversity.</title>
        <authorList>
            <person name="Kalkreuter E."/>
            <person name="Kautsar S.A."/>
            <person name="Yang D."/>
            <person name="Bader C.D."/>
            <person name="Teijaro C.N."/>
            <person name="Fluegel L."/>
            <person name="Davis C.M."/>
            <person name="Simpson J.R."/>
            <person name="Lauterbach L."/>
            <person name="Steele A.D."/>
            <person name="Gui C."/>
            <person name="Meng S."/>
            <person name="Li G."/>
            <person name="Viehrig K."/>
            <person name="Ye F."/>
            <person name="Su P."/>
            <person name="Kiefer A.F."/>
            <person name="Nichols A."/>
            <person name="Cepeda A.J."/>
            <person name="Yan W."/>
            <person name="Fan B."/>
            <person name="Jiang Y."/>
            <person name="Adhikari A."/>
            <person name="Zheng C.-J."/>
            <person name="Schuster L."/>
            <person name="Cowan T.M."/>
            <person name="Smanski M.J."/>
            <person name="Chevrette M.G."/>
            <person name="De Carvalho L.P.S."/>
            <person name="Shen B."/>
        </authorList>
    </citation>
    <scope>NUCLEOTIDE SEQUENCE [LARGE SCALE GENOMIC DNA]</scope>
    <source>
        <strain evidence="3 4">NPDC050545</strain>
    </source>
</reference>
<dbReference type="PROSITE" id="PS01125">
    <property type="entry name" value="ROK"/>
    <property type="match status" value="1"/>
</dbReference>
<dbReference type="SUPFAM" id="SSF53067">
    <property type="entry name" value="Actin-like ATPase domain"/>
    <property type="match status" value="1"/>
</dbReference>
<dbReference type="InterPro" id="IPR011991">
    <property type="entry name" value="ArsR-like_HTH"/>
</dbReference>
<dbReference type="PANTHER" id="PTHR18964:SF173">
    <property type="entry name" value="GLUCOKINASE"/>
    <property type="match status" value="1"/>
</dbReference>
<dbReference type="Gene3D" id="1.10.10.10">
    <property type="entry name" value="Winged helix-like DNA-binding domain superfamily/Winged helix DNA-binding domain"/>
    <property type="match status" value="1"/>
</dbReference>
<evidence type="ECO:0000313" key="3">
    <source>
        <dbReference type="EMBL" id="MFI6501147.1"/>
    </source>
</evidence>
<dbReference type="InterPro" id="IPR000600">
    <property type="entry name" value="ROK"/>
</dbReference>
<organism evidence="3 4">
    <name type="scientific">Nonomuraea typhae</name>
    <dbReference type="NCBI Taxonomy" id="2603600"/>
    <lineage>
        <taxon>Bacteria</taxon>
        <taxon>Bacillati</taxon>
        <taxon>Actinomycetota</taxon>
        <taxon>Actinomycetes</taxon>
        <taxon>Streptosporangiales</taxon>
        <taxon>Streptosporangiaceae</taxon>
        <taxon>Nonomuraea</taxon>
    </lineage>
</organism>
<dbReference type="Pfam" id="PF13412">
    <property type="entry name" value="HTH_24"/>
    <property type="match status" value="1"/>
</dbReference>
<feature type="region of interest" description="Disordered" evidence="2">
    <location>
        <begin position="382"/>
        <end position="406"/>
    </location>
</feature>
<dbReference type="Gene3D" id="3.30.420.40">
    <property type="match status" value="2"/>
</dbReference>
<keyword evidence="4" id="KW-1185">Reference proteome</keyword>
<dbReference type="InterPro" id="IPR049874">
    <property type="entry name" value="ROK_cs"/>
</dbReference>
<protein>
    <submittedName>
        <fullName evidence="3">ROK family transcriptional regulator</fullName>
    </submittedName>
</protein>
<evidence type="ECO:0000256" key="1">
    <source>
        <dbReference type="ARBA" id="ARBA00006479"/>
    </source>
</evidence>
<dbReference type="Proteomes" id="UP001612741">
    <property type="component" value="Unassembled WGS sequence"/>
</dbReference>
<accession>A0ABW7YYY9</accession>
<dbReference type="PANTHER" id="PTHR18964">
    <property type="entry name" value="ROK (REPRESSOR, ORF, KINASE) FAMILY"/>
    <property type="match status" value="1"/>
</dbReference>
<sequence>MLTAGQILRLIRNGSCRTRKELIEITGLSRSTITDRVDRLIEAGYIHETGVGVSGGGRPPSVLDLDATNRFVLVADLGAGHARVALTDLAARAVAEEHTDMRIDLGPEPVLSWVRQAFQRLLDRAGQTPGRVCGIGLDLPGSVDPATGRVNRSFVMPGWDEFPIAETVGAGFDVPILVENDANAMALGEWWWRWRETSSLLLVKVSTGIGAGIVIDGRIYRGVEAAAGNIGHVRLREGDHRVCTCGSRGCVASLASGHALALQLGRPGSRDVVRLVQAGDPGAIALTQEAGRTLGIVLATAVSLLNPGVLVLAGDMAQTREHYLTGIRESVYRRSLPYTTRNLDIVTSTLGDRAGIVGTAVLVTEHVLSPDVVDAALGPEPAPRLRYGPAPRKAVGAHSPATDRTR</sequence>
<evidence type="ECO:0000256" key="2">
    <source>
        <dbReference type="SAM" id="MobiDB-lite"/>
    </source>
</evidence>
<comment type="similarity">
    <text evidence="1">Belongs to the ROK (NagC/XylR) family.</text>
</comment>
<dbReference type="InterPro" id="IPR036388">
    <property type="entry name" value="WH-like_DNA-bd_sf"/>
</dbReference>
<name>A0ABW7YYY9_9ACTN</name>
<dbReference type="CDD" id="cd00090">
    <property type="entry name" value="HTH_ARSR"/>
    <property type="match status" value="1"/>
</dbReference>
<dbReference type="EMBL" id="JBITGY010000007">
    <property type="protein sequence ID" value="MFI6501147.1"/>
    <property type="molecule type" value="Genomic_DNA"/>
</dbReference>